<sequence>MEDKLKEARKIIMKKIRGLEKTGGENFLLIIMKTLTRSIHHGSRRRFATKISLNKAGGSLFTSAGRIQNLLFFKMVFEPFLVKNRTDSKPKKELQTMQWEILCDGHHMTRTQQTNFYEQNT</sequence>
<protein>
    <submittedName>
        <fullName evidence="2">Uncharacterized protein</fullName>
    </submittedName>
</protein>
<organism evidence="1 2">
    <name type="scientific">Romanomermis culicivorax</name>
    <name type="common">Nematode worm</name>
    <dbReference type="NCBI Taxonomy" id="13658"/>
    <lineage>
        <taxon>Eukaryota</taxon>
        <taxon>Metazoa</taxon>
        <taxon>Ecdysozoa</taxon>
        <taxon>Nematoda</taxon>
        <taxon>Enoplea</taxon>
        <taxon>Dorylaimia</taxon>
        <taxon>Mermithida</taxon>
        <taxon>Mermithoidea</taxon>
        <taxon>Mermithidae</taxon>
        <taxon>Romanomermis</taxon>
    </lineage>
</organism>
<name>A0A915I9V4_ROMCU</name>
<evidence type="ECO:0000313" key="1">
    <source>
        <dbReference type="Proteomes" id="UP000887565"/>
    </source>
</evidence>
<dbReference type="WBParaSite" id="nRc.2.0.1.t10954-RA">
    <property type="protein sequence ID" value="nRc.2.0.1.t10954-RA"/>
    <property type="gene ID" value="nRc.2.0.1.g10954"/>
</dbReference>
<accession>A0A915I9V4</accession>
<reference evidence="2" key="1">
    <citation type="submission" date="2022-11" db="UniProtKB">
        <authorList>
            <consortium name="WormBaseParasite"/>
        </authorList>
    </citation>
    <scope>IDENTIFICATION</scope>
</reference>
<proteinExistence type="predicted"/>
<dbReference type="AlphaFoldDB" id="A0A915I9V4"/>
<evidence type="ECO:0000313" key="2">
    <source>
        <dbReference type="WBParaSite" id="nRc.2.0.1.t10954-RA"/>
    </source>
</evidence>
<keyword evidence="1" id="KW-1185">Reference proteome</keyword>
<dbReference type="Proteomes" id="UP000887565">
    <property type="component" value="Unplaced"/>
</dbReference>